<name>A0A8H5GXY5_9AGAR</name>
<dbReference type="Pfam" id="PF00078">
    <property type="entry name" value="RVT_1"/>
    <property type="match status" value="1"/>
</dbReference>
<evidence type="ECO:0000259" key="1">
    <source>
        <dbReference type="Pfam" id="PF00078"/>
    </source>
</evidence>
<dbReference type="AlphaFoldDB" id="A0A8H5GXY5"/>
<protein>
    <recommendedName>
        <fullName evidence="1">Reverse transcriptase domain-containing protein</fullName>
    </recommendedName>
</protein>
<dbReference type="InterPro" id="IPR000477">
    <property type="entry name" value="RT_dom"/>
</dbReference>
<accession>A0A8H5GXY5</accession>
<sequence length="712" mass="79656">MSLSELYNYLLHQHNARAQNQPCVSAPSIFPILNQPITIADIEELKSTLSAHPHSNTSGVNDCTYSLILKLDNNVLCDLYCQCFRTGNVPTAWLITLLSALPKQGKDLSDPNNHCAIALESCFLEFGTLLILQLLTKAAEMGNLIPPTQNGFHAGHCTHNNAFILHLLIECARENNETLYVAFVDISNAFPSTNHNTLWNRLEDLGLTGMYYDWLRSLYSNMHYRLVLGNESSNNFESSSGVLMGDPASPMLWNLYLSTFSLPPHKHDISLNGTTISHLEHADDMPLEVGSHDIWGCPPRVTELSIIDYIVGTFDPSPPCFIVNGHTLLITDCFKYVSVTFCSVKNDIFAVVYDKKSKAATVSSHGILSTECLVGRGHLPPKSAKQLYTMLINCHLIFGCEVVLDITNSAIHHLEKIQHTFFCCILSLSDNSILTPLYTETGICPIRVCHAVLALSYLRYSLELPHNKLAHVALQSLLLLCSCNTPCWLSDLNYVIHHLPHPPDKSPLSLPPNESLTPSNVTDLIKQVNSSSSSFLLGQINDFSHLSLLCSRFKPVDPDSDSTPSSPVIFFCHYLHRVPKHHHCKSLTHLLCGNISPWVFRCSPGRTHCDGDDILSMMCQFCNTSYKTPEHVLIQCNHVPQITYIHSTFLSSMNLDPLTSQSNGHALELLKCWIFDWDLVAATTAFIHNVFIIWKDRCGIPRIDELWSDERE</sequence>
<keyword evidence="3" id="KW-1185">Reference proteome</keyword>
<comment type="caution">
    <text evidence="2">The sequence shown here is derived from an EMBL/GenBank/DDBJ whole genome shotgun (WGS) entry which is preliminary data.</text>
</comment>
<dbReference type="OrthoDB" id="3049395at2759"/>
<dbReference type="EMBL" id="JAACJM010000004">
    <property type="protein sequence ID" value="KAF5373062.1"/>
    <property type="molecule type" value="Genomic_DNA"/>
</dbReference>
<reference evidence="2 3" key="1">
    <citation type="journal article" date="2020" name="ISME J.">
        <title>Uncovering the hidden diversity of litter-decomposition mechanisms in mushroom-forming fungi.</title>
        <authorList>
            <person name="Floudas D."/>
            <person name="Bentzer J."/>
            <person name="Ahren D."/>
            <person name="Johansson T."/>
            <person name="Persson P."/>
            <person name="Tunlid A."/>
        </authorList>
    </citation>
    <scope>NUCLEOTIDE SEQUENCE [LARGE SCALE GENOMIC DNA]</scope>
    <source>
        <strain evidence="2 3">CBS 291.85</strain>
    </source>
</reference>
<evidence type="ECO:0000313" key="2">
    <source>
        <dbReference type="EMBL" id="KAF5373062.1"/>
    </source>
</evidence>
<feature type="domain" description="Reverse transcriptase" evidence="1">
    <location>
        <begin position="136"/>
        <end position="285"/>
    </location>
</feature>
<dbReference type="Proteomes" id="UP000559256">
    <property type="component" value="Unassembled WGS sequence"/>
</dbReference>
<dbReference type="PANTHER" id="PTHR19446">
    <property type="entry name" value="REVERSE TRANSCRIPTASES"/>
    <property type="match status" value="1"/>
</dbReference>
<gene>
    <name evidence="2" type="ORF">D9758_001440</name>
</gene>
<evidence type="ECO:0000313" key="3">
    <source>
        <dbReference type="Proteomes" id="UP000559256"/>
    </source>
</evidence>
<proteinExistence type="predicted"/>
<organism evidence="2 3">
    <name type="scientific">Tetrapyrgos nigripes</name>
    <dbReference type="NCBI Taxonomy" id="182062"/>
    <lineage>
        <taxon>Eukaryota</taxon>
        <taxon>Fungi</taxon>
        <taxon>Dikarya</taxon>
        <taxon>Basidiomycota</taxon>
        <taxon>Agaricomycotina</taxon>
        <taxon>Agaricomycetes</taxon>
        <taxon>Agaricomycetidae</taxon>
        <taxon>Agaricales</taxon>
        <taxon>Marasmiineae</taxon>
        <taxon>Marasmiaceae</taxon>
        <taxon>Tetrapyrgos</taxon>
    </lineage>
</organism>